<proteinExistence type="predicted"/>
<keyword evidence="3" id="KW-1185">Reference proteome</keyword>
<name>A0AAD7H7B6_9AGAR</name>
<comment type="caution">
    <text evidence="2">The sequence shown here is derived from an EMBL/GenBank/DDBJ whole genome shotgun (WGS) entry which is preliminary data.</text>
</comment>
<evidence type="ECO:0000313" key="3">
    <source>
        <dbReference type="Proteomes" id="UP001215598"/>
    </source>
</evidence>
<feature type="region of interest" description="Disordered" evidence="1">
    <location>
        <begin position="57"/>
        <end position="79"/>
    </location>
</feature>
<dbReference type="Proteomes" id="UP001215598">
    <property type="component" value="Unassembled WGS sequence"/>
</dbReference>
<accession>A0AAD7H7B6</accession>
<reference evidence="2" key="1">
    <citation type="submission" date="2023-03" db="EMBL/GenBank/DDBJ databases">
        <title>Massive genome expansion in bonnet fungi (Mycena s.s.) driven by repeated elements and novel gene families across ecological guilds.</title>
        <authorList>
            <consortium name="Lawrence Berkeley National Laboratory"/>
            <person name="Harder C.B."/>
            <person name="Miyauchi S."/>
            <person name="Viragh M."/>
            <person name="Kuo A."/>
            <person name="Thoen E."/>
            <person name="Andreopoulos B."/>
            <person name="Lu D."/>
            <person name="Skrede I."/>
            <person name="Drula E."/>
            <person name="Henrissat B."/>
            <person name="Morin E."/>
            <person name="Kohler A."/>
            <person name="Barry K."/>
            <person name="LaButti K."/>
            <person name="Morin E."/>
            <person name="Salamov A."/>
            <person name="Lipzen A."/>
            <person name="Mereny Z."/>
            <person name="Hegedus B."/>
            <person name="Baldrian P."/>
            <person name="Stursova M."/>
            <person name="Weitz H."/>
            <person name="Taylor A."/>
            <person name="Grigoriev I.V."/>
            <person name="Nagy L.G."/>
            <person name="Martin F."/>
            <person name="Kauserud H."/>
        </authorList>
    </citation>
    <scope>NUCLEOTIDE SEQUENCE</scope>
    <source>
        <strain evidence="2">CBHHK182m</strain>
    </source>
</reference>
<evidence type="ECO:0000256" key="1">
    <source>
        <dbReference type="SAM" id="MobiDB-lite"/>
    </source>
</evidence>
<sequence length="390" mass="42978">MISWSPPISIHLINNGLGSSNRLKLWSSLDSIGIALSSAEYTRARFSGLDDIDHFSLPPISRPRPEVPKSQPPGGRPSDLPYVDSTYSFAEPDISLLYKICHKPLQRRRLQLLQPHIYRRRPALAARATHTPQDYTAYPSGVVLCSAQYTATTVPFWCSIDEANRLAIPKRTVHLHHRTPPDLRRGYGSSGLYPLSFHLPSTCAVCAPVFAVDILKPSAVSLDCCACAVHMAAASLRRLSLLARLRRRYVASQCRLFSFSRLHRRRPGDRARPSLRWVPVATLPGLCVSFAVVGSRRHSSAPDVEVGSVVSREYLHIASTFFRVRHMAVAAFLERSTSSCAVDMAAAAFTLQCRQHLPSTCAVCAVHMAAATFLDDPVFTVDLLTSPSAP</sequence>
<organism evidence="2 3">
    <name type="scientific">Mycena metata</name>
    <dbReference type="NCBI Taxonomy" id="1033252"/>
    <lineage>
        <taxon>Eukaryota</taxon>
        <taxon>Fungi</taxon>
        <taxon>Dikarya</taxon>
        <taxon>Basidiomycota</taxon>
        <taxon>Agaricomycotina</taxon>
        <taxon>Agaricomycetes</taxon>
        <taxon>Agaricomycetidae</taxon>
        <taxon>Agaricales</taxon>
        <taxon>Marasmiineae</taxon>
        <taxon>Mycenaceae</taxon>
        <taxon>Mycena</taxon>
    </lineage>
</organism>
<dbReference type="EMBL" id="JARKIB010000334">
    <property type="protein sequence ID" value="KAJ7713860.1"/>
    <property type="molecule type" value="Genomic_DNA"/>
</dbReference>
<gene>
    <name evidence="2" type="ORF">B0H16DRAFT_1742973</name>
</gene>
<protein>
    <submittedName>
        <fullName evidence="2">Uncharacterized protein</fullName>
    </submittedName>
</protein>
<evidence type="ECO:0000313" key="2">
    <source>
        <dbReference type="EMBL" id="KAJ7713860.1"/>
    </source>
</evidence>
<dbReference type="AlphaFoldDB" id="A0AAD7H7B6"/>